<dbReference type="Gene3D" id="1.10.10.10">
    <property type="entry name" value="Winged helix-like DNA-binding domain superfamily/Winged helix DNA-binding domain"/>
    <property type="match status" value="1"/>
</dbReference>
<protein>
    <submittedName>
        <fullName evidence="5">HxlR family transcriptional regulator</fullName>
    </submittedName>
</protein>
<accession>A0A0R2PSV0</accession>
<dbReference type="PROSITE" id="PS51118">
    <property type="entry name" value="HTH_HXLR"/>
    <property type="match status" value="1"/>
</dbReference>
<dbReference type="InterPro" id="IPR002577">
    <property type="entry name" value="HTH_HxlR"/>
</dbReference>
<feature type="domain" description="HTH hxlR-type" evidence="4">
    <location>
        <begin position="4"/>
        <end position="102"/>
    </location>
</feature>
<evidence type="ECO:0000256" key="3">
    <source>
        <dbReference type="ARBA" id="ARBA00023163"/>
    </source>
</evidence>
<keyword evidence="2" id="KW-0238">DNA-binding</keyword>
<evidence type="ECO:0000313" key="6">
    <source>
        <dbReference type="Proteomes" id="UP000050874"/>
    </source>
</evidence>
<keyword evidence="3" id="KW-0804">Transcription</keyword>
<evidence type="ECO:0000256" key="2">
    <source>
        <dbReference type="ARBA" id="ARBA00023125"/>
    </source>
</evidence>
<dbReference type="Proteomes" id="UP000050874">
    <property type="component" value="Unassembled WGS sequence"/>
</dbReference>
<proteinExistence type="predicted"/>
<dbReference type="InterPro" id="IPR036388">
    <property type="entry name" value="WH-like_DNA-bd_sf"/>
</dbReference>
<sequence>MSLCPVQNSLKLIGGKWKISILYNLREAPVRFGALKRLHSPITPQMLSKQLREMEADNLIYRKVFEVIPPKVEYSLTNFSKSLIPIFESLCEWSTEHEEFIEAIIEDKFIN</sequence>
<dbReference type="AlphaFoldDB" id="A0A0R2PSV0"/>
<dbReference type="EMBL" id="LIAV01000039">
    <property type="protein sequence ID" value="KRO40980.1"/>
    <property type="molecule type" value="Genomic_DNA"/>
</dbReference>
<evidence type="ECO:0000259" key="4">
    <source>
        <dbReference type="PROSITE" id="PS51118"/>
    </source>
</evidence>
<dbReference type="GO" id="GO:0003677">
    <property type="term" value="F:DNA binding"/>
    <property type="evidence" value="ECO:0007669"/>
    <property type="project" value="UniProtKB-KW"/>
</dbReference>
<keyword evidence="1" id="KW-0805">Transcription regulation</keyword>
<organism evidence="5 6">
    <name type="scientific">SAR86 cluster bacterium BACL1 MAG-120920-bin57</name>
    <dbReference type="NCBI Taxonomy" id="1655571"/>
    <lineage>
        <taxon>Bacteria</taxon>
        <taxon>Pseudomonadati</taxon>
        <taxon>Pseudomonadota</taxon>
        <taxon>Gammaproteobacteria</taxon>
        <taxon>SAR86 cluster</taxon>
    </lineage>
</organism>
<reference evidence="6" key="1">
    <citation type="submission" date="2015-10" db="EMBL/GenBank/DDBJ databases">
        <title>Metagenome-Assembled Genomes uncover a global brackish microbiome.</title>
        <authorList>
            <person name="Hugerth L.W."/>
            <person name="Larsson J."/>
            <person name="Alneberg J."/>
            <person name="Lindh M.V."/>
            <person name="Legrand C."/>
            <person name="Pinhassi J."/>
            <person name="Andersson A."/>
        </authorList>
    </citation>
    <scope>NUCLEOTIDE SEQUENCE [LARGE SCALE GENOMIC DNA]</scope>
</reference>
<dbReference type="SUPFAM" id="SSF46785">
    <property type="entry name" value="Winged helix' DNA-binding domain"/>
    <property type="match status" value="1"/>
</dbReference>
<comment type="caution">
    <text evidence="5">The sequence shown here is derived from an EMBL/GenBank/DDBJ whole genome shotgun (WGS) entry which is preliminary data.</text>
</comment>
<evidence type="ECO:0000313" key="5">
    <source>
        <dbReference type="EMBL" id="KRO40980.1"/>
    </source>
</evidence>
<dbReference type="PANTHER" id="PTHR33204:SF29">
    <property type="entry name" value="TRANSCRIPTIONAL REGULATOR"/>
    <property type="match status" value="1"/>
</dbReference>
<dbReference type="Pfam" id="PF01638">
    <property type="entry name" value="HxlR"/>
    <property type="match status" value="1"/>
</dbReference>
<dbReference type="InterPro" id="IPR036390">
    <property type="entry name" value="WH_DNA-bd_sf"/>
</dbReference>
<evidence type="ECO:0000256" key="1">
    <source>
        <dbReference type="ARBA" id="ARBA00023015"/>
    </source>
</evidence>
<name>A0A0R2PSV0_9GAMM</name>
<gene>
    <name evidence="5" type="ORF">ABR63_01985</name>
</gene>
<dbReference type="PANTHER" id="PTHR33204">
    <property type="entry name" value="TRANSCRIPTIONAL REGULATOR, MARR FAMILY"/>
    <property type="match status" value="1"/>
</dbReference>